<reference evidence="2" key="1">
    <citation type="submission" date="2022-10" db="EMBL/GenBank/DDBJ databases">
        <title>Chryseobacterium babae sp. nov. isolated from the gut of the beetle Oryctes rhinoceros, and Chryseobacterium kimseyorum sp. nov., isolated from a stick insect rearing cage.</title>
        <authorList>
            <person name="Shelomi M."/>
            <person name="Han C.-J."/>
            <person name="Chen W.-M."/>
            <person name="Chen H.-K."/>
            <person name="Liaw S.-J."/>
            <person name="Muhle E."/>
            <person name="Clermont D."/>
        </authorList>
    </citation>
    <scope>NUCLEOTIDE SEQUENCE</scope>
    <source>
        <strain evidence="2">09-1422</strain>
    </source>
</reference>
<name>A0ABT3I3G6_9FLAO</name>
<accession>A0ABT3I3G6</accession>
<comment type="caution">
    <text evidence="2">The sequence shown here is derived from an EMBL/GenBank/DDBJ whole genome shotgun (WGS) entry which is preliminary data.</text>
</comment>
<gene>
    <name evidence="2" type="ORF">OMO38_18705</name>
</gene>
<dbReference type="EMBL" id="JAPDHW010000022">
    <property type="protein sequence ID" value="MCW3170563.1"/>
    <property type="molecule type" value="Genomic_DNA"/>
</dbReference>
<protein>
    <submittedName>
        <fullName evidence="2">Uncharacterized protein</fullName>
    </submittedName>
</protein>
<evidence type="ECO:0000256" key="1">
    <source>
        <dbReference type="SAM" id="Phobius"/>
    </source>
</evidence>
<evidence type="ECO:0000313" key="2">
    <source>
        <dbReference type="EMBL" id="MCW3170563.1"/>
    </source>
</evidence>
<keyword evidence="1" id="KW-1133">Transmembrane helix</keyword>
<keyword evidence="1" id="KW-0472">Membrane</keyword>
<evidence type="ECO:0000313" key="3">
    <source>
        <dbReference type="Proteomes" id="UP001163731"/>
    </source>
</evidence>
<proteinExistence type="predicted"/>
<dbReference type="Proteomes" id="UP001163731">
    <property type="component" value="Unassembled WGS sequence"/>
</dbReference>
<sequence>MKTKTAYFLIFLLIAAVIFGAFYFNADKKTQQEKVVLAPKAKDSVKAEKDSVAVFSKFVKDFNSHKAKNLDQYINSKLGMMMYYHDGPYPIISLKSSVENEIDWLDSEIFENITFHQFPNYIGDFKFADTGFFVNENKGAFSLKDFDNSYTSHPDSFFKENSQLETLCNFKATGISKDQKKTFDFYFGLEKNKLTLLALQVETVDDILFANPDNDFIPFQNKNEIENYLKSHRIFIDQQQNASINFDTKEITYYDYPKDNPFIFEYYEIGNIEENSSIIKSAEIIFYADRHEKDSRFITYFSNKGRFLVYPMGVRPPYFYESVKK</sequence>
<keyword evidence="3" id="KW-1185">Reference proteome</keyword>
<keyword evidence="1" id="KW-0812">Transmembrane</keyword>
<organism evidence="2 3">
    <name type="scientific">Chryseobacterium kimseyorum</name>
    <dbReference type="NCBI Taxonomy" id="2984028"/>
    <lineage>
        <taxon>Bacteria</taxon>
        <taxon>Pseudomonadati</taxon>
        <taxon>Bacteroidota</taxon>
        <taxon>Flavobacteriia</taxon>
        <taxon>Flavobacteriales</taxon>
        <taxon>Weeksellaceae</taxon>
        <taxon>Chryseobacterium group</taxon>
        <taxon>Chryseobacterium</taxon>
    </lineage>
</organism>
<dbReference type="RefSeq" id="WP_264751698.1">
    <property type="nucleotide sequence ID" value="NZ_JAPDHW010000022.1"/>
</dbReference>
<feature type="transmembrane region" description="Helical" evidence="1">
    <location>
        <begin position="6"/>
        <end position="24"/>
    </location>
</feature>